<evidence type="ECO:0000256" key="3">
    <source>
        <dbReference type="ARBA" id="ARBA00022833"/>
    </source>
</evidence>
<organism evidence="6 7">
    <name type="scientific">Setomelanomma holmii</name>
    <dbReference type="NCBI Taxonomy" id="210430"/>
    <lineage>
        <taxon>Eukaryota</taxon>
        <taxon>Fungi</taxon>
        <taxon>Dikarya</taxon>
        <taxon>Ascomycota</taxon>
        <taxon>Pezizomycotina</taxon>
        <taxon>Dothideomycetes</taxon>
        <taxon>Pleosporomycetidae</taxon>
        <taxon>Pleosporales</taxon>
        <taxon>Pleosporineae</taxon>
        <taxon>Phaeosphaeriaceae</taxon>
        <taxon>Setomelanomma</taxon>
    </lineage>
</organism>
<feature type="region of interest" description="Disordered" evidence="4">
    <location>
        <begin position="229"/>
        <end position="341"/>
    </location>
</feature>
<feature type="compositionally biased region" description="Basic and acidic residues" evidence="4">
    <location>
        <begin position="137"/>
        <end position="164"/>
    </location>
</feature>
<keyword evidence="3" id="KW-0862">Zinc</keyword>
<feature type="compositionally biased region" description="Basic and acidic residues" evidence="4">
    <location>
        <begin position="245"/>
        <end position="257"/>
    </location>
</feature>
<keyword evidence="7" id="KW-1185">Reference proteome</keyword>
<protein>
    <recommendedName>
        <fullName evidence="5">RanBP2-type domain-containing protein</fullName>
    </recommendedName>
</protein>
<feature type="compositionally biased region" description="Polar residues" evidence="4">
    <location>
        <begin position="320"/>
        <end position="335"/>
    </location>
</feature>
<dbReference type="InterPro" id="IPR001876">
    <property type="entry name" value="Znf_RanBP2"/>
</dbReference>
<feature type="compositionally biased region" description="Polar residues" evidence="4">
    <location>
        <begin position="263"/>
        <end position="275"/>
    </location>
</feature>
<evidence type="ECO:0000313" key="7">
    <source>
        <dbReference type="Proteomes" id="UP000799777"/>
    </source>
</evidence>
<evidence type="ECO:0000256" key="4">
    <source>
        <dbReference type="SAM" id="MobiDB-lite"/>
    </source>
</evidence>
<feature type="compositionally biased region" description="Polar residues" evidence="4">
    <location>
        <begin position="1"/>
        <end position="18"/>
    </location>
</feature>
<evidence type="ECO:0000256" key="1">
    <source>
        <dbReference type="ARBA" id="ARBA00022723"/>
    </source>
</evidence>
<dbReference type="AlphaFoldDB" id="A0A9P4GZM3"/>
<accession>A0A9P4GZM3</accession>
<sequence>MSGHNRNTSNASTSSESPKSPKHTNAELQASGAQVEADSIVHSPSKRSEEAAVGDPEWENASSSNPTSAVQSPPFRLLTPEEVEARRDSALRRTSSISEKYENLPASDKSALDQQKVHPRLPSVPEQPHNPVQQGHWKADTLEKVDTTQKPPMSEKPDTDTERKLPELLHVMEASWKCMLCGALNEGEDQHCTGCGQELPPPIPEDVVEKAVAKGVAKQNAKQLELAKQKEKQLKKTMKQVGKMKSKEHVVDNAEQKKARRISGTTMGGHTQNKGESSKTPKRRKSQGLLGRYRGKEPEKIARQSSEDPKRREELETEDNAISPTTIPQNPVEESSSDKQT</sequence>
<evidence type="ECO:0000313" key="6">
    <source>
        <dbReference type="EMBL" id="KAF2024882.1"/>
    </source>
</evidence>
<proteinExistence type="predicted"/>
<dbReference type="Proteomes" id="UP000799777">
    <property type="component" value="Unassembled WGS sequence"/>
</dbReference>
<feature type="domain" description="RanBP2-type" evidence="5">
    <location>
        <begin position="176"/>
        <end position="195"/>
    </location>
</feature>
<evidence type="ECO:0000259" key="5">
    <source>
        <dbReference type="PROSITE" id="PS01358"/>
    </source>
</evidence>
<name>A0A9P4GZM3_9PLEO</name>
<keyword evidence="1" id="KW-0479">Metal-binding</keyword>
<comment type="caution">
    <text evidence="6">The sequence shown here is derived from an EMBL/GenBank/DDBJ whole genome shotgun (WGS) entry which is preliminary data.</text>
</comment>
<dbReference type="GO" id="GO:0008270">
    <property type="term" value="F:zinc ion binding"/>
    <property type="evidence" value="ECO:0007669"/>
    <property type="project" value="UniProtKB-KW"/>
</dbReference>
<feature type="compositionally biased region" description="Basic residues" evidence="4">
    <location>
        <begin position="235"/>
        <end position="244"/>
    </location>
</feature>
<evidence type="ECO:0000256" key="2">
    <source>
        <dbReference type="ARBA" id="ARBA00022771"/>
    </source>
</evidence>
<gene>
    <name evidence="6" type="ORF">EK21DRAFT_93708</name>
</gene>
<feature type="region of interest" description="Disordered" evidence="4">
    <location>
        <begin position="1"/>
        <end position="164"/>
    </location>
</feature>
<reference evidence="6" key="1">
    <citation type="journal article" date="2020" name="Stud. Mycol.">
        <title>101 Dothideomycetes genomes: a test case for predicting lifestyles and emergence of pathogens.</title>
        <authorList>
            <person name="Haridas S."/>
            <person name="Albert R."/>
            <person name="Binder M."/>
            <person name="Bloem J."/>
            <person name="Labutti K."/>
            <person name="Salamov A."/>
            <person name="Andreopoulos B."/>
            <person name="Baker S."/>
            <person name="Barry K."/>
            <person name="Bills G."/>
            <person name="Bluhm B."/>
            <person name="Cannon C."/>
            <person name="Castanera R."/>
            <person name="Culley D."/>
            <person name="Daum C."/>
            <person name="Ezra D."/>
            <person name="Gonzalez J."/>
            <person name="Henrissat B."/>
            <person name="Kuo A."/>
            <person name="Liang C."/>
            <person name="Lipzen A."/>
            <person name="Lutzoni F."/>
            <person name="Magnuson J."/>
            <person name="Mondo S."/>
            <person name="Nolan M."/>
            <person name="Ohm R."/>
            <person name="Pangilinan J."/>
            <person name="Park H.-J."/>
            <person name="Ramirez L."/>
            <person name="Alfaro M."/>
            <person name="Sun H."/>
            <person name="Tritt A."/>
            <person name="Yoshinaga Y."/>
            <person name="Zwiers L.-H."/>
            <person name="Turgeon B."/>
            <person name="Goodwin S."/>
            <person name="Spatafora J."/>
            <person name="Crous P."/>
            <person name="Grigoriev I."/>
        </authorList>
    </citation>
    <scope>NUCLEOTIDE SEQUENCE</scope>
    <source>
        <strain evidence="6">CBS 110217</strain>
    </source>
</reference>
<dbReference type="EMBL" id="ML978281">
    <property type="protein sequence ID" value="KAF2024882.1"/>
    <property type="molecule type" value="Genomic_DNA"/>
</dbReference>
<keyword evidence="2" id="KW-0863">Zinc-finger</keyword>
<feature type="compositionally biased region" description="Polar residues" evidence="4">
    <location>
        <begin position="60"/>
        <end position="71"/>
    </location>
</feature>
<dbReference type="PROSITE" id="PS01358">
    <property type="entry name" value="ZF_RANBP2_1"/>
    <property type="match status" value="1"/>
</dbReference>
<feature type="compositionally biased region" description="Basic and acidic residues" evidence="4">
    <location>
        <begin position="294"/>
        <end position="314"/>
    </location>
</feature>